<name>A0A8J5M8G8_ZINOF</name>
<evidence type="ECO:0000259" key="9">
    <source>
        <dbReference type="PROSITE" id="PS51294"/>
    </source>
</evidence>
<keyword evidence="2" id="KW-0677">Repeat</keyword>
<dbReference type="CDD" id="cd00167">
    <property type="entry name" value="SANT"/>
    <property type="match status" value="2"/>
</dbReference>
<feature type="domain" description="HTH myb-type" evidence="9">
    <location>
        <begin position="62"/>
        <end position="116"/>
    </location>
</feature>
<dbReference type="Pfam" id="PF00249">
    <property type="entry name" value="Myb_DNA-binding"/>
    <property type="match status" value="2"/>
</dbReference>
<dbReference type="PROSITE" id="PS50090">
    <property type="entry name" value="MYB_LIKE"/>
    <property type="match status" value="2"/>
</dbReference>
<dbReference type="OrthoDB" id="2143914at2759"/>
<keyword evidence="4" id="KW-0238">DNA-binding</keyword>
<evidence type="ECO:0000256" key="3">
    <source>
        <dbReference type="ARBA" id="ARBA00023015"/>
    </source>
</evidence>
<feature type="domain" description="Myb-like" evidence="8">
    <location>
        <begin position="62"/>
        <end position="112"/>
    </location>
</feature>
<feature type="region of interest" description="Disordered" evidence="7">
    <location>
        <begin position="118"/>
        <end position="145"/>
    </location>
</feature>
<dbReference type="PANTHER" id="PTHR10641">
    <property type="entry name" value="MYB FAMILY TRANSCRIPTION FACTOR"/>
    <property type="match status" value="1"/>
</dbReference>
<dbReference type="FunFam" id="1.10.10.60:FF:000001">
    <property type="entry name" value="MYB-related transcription factor"/>
    <property type="match status" value="1"/>
</dbReference>
<evidence type="ECO:0000256" key="1">
    <source>
        <dbReference type="ARBA" id="ARBA00004123"/>
    </source>
</evidence>
<dbReference type="SMART" id="SM00717">
    <property type="entry name" value="SANT"/>
    <property type="match status" value="2"/>
</dbReference>
<proteinExistence type="predicted"/>
<keyword evidence="11" id="KW-1185">Reference proteome</keyword>
<evidence type="ECO:0000256" key="2">
    <source>
        <dbReference type="ARBA" id="ARBA00022737"/>
    </source>
</evidence>
<comment type="subcellular location">
    <subcellularLocation>
        <location evidence="1">Nucleus</location>
    </subcellularLocation>
</comment>
<dbReference type="Proteomes" id="UP000734854">
    <property type="component" value="Unassembled WGS sequence"/>
</dbReference>
<keyword evidence="3" id="KW-0805">Transcription regulation</keyword>
<accession>A0A8J5M8G8</accession>
<feature type="compositionally biased region" description="Basic and acidic residues" evidence="7">
    <location>
        <begin position="132"/>
        <end position="143"/>
    </location>
</feature>
<keyword evidence="5" id="KW-0804">Transcription</keyword>
<evidence type="ECO:0000313" key="10">
    <source>
        <dbReference type="EMBL" id="KAG6536267.1"/>
    </source>
</evidence>
<dbReference type="AlphaFoldDB" id="A0A8J5M8G8"/>
<reference evidence="10 11" key="1">
    <citation type="submission" date="2020-08" db="EMBL/GenBank/DDBJ databases">
        <title>Plant Genome Project.</title>
        <authorList>
            <person name="Zhang R.-G."/>
        </authorList>
    </citation>
    <scope>NUCLEOTIDE SEQUENCE [LARGE SCALE GENOMIC DNA]</scope>
    <source>
        <tissue evidence="10">Rhizome</tissue>
    </source>
</reference>
<dbReference type="PANTHER" id="PTHR10641:SF1346">
    <property type="entry name" value="TRANSCRIPTION FACTOR MYB14"/>
    <property type="match status" value="1"/>
</dbReference>
<evidence type="ECO:0000259" key="8">
    <source>
        <dbReference type="PROSITE" id="PS50090"/>
    </source>
</evidence>
<gene>
    <name evidence="10" type="ORF">ZIOFF_001318</name>
</gene>
<dbReference type="GO" id="GO:0003677">
    <property type="term" value="F:DNA binding"/>
    <property type="evidence" value="ECO:0007669"/>
    <property type="project" value="UniProtKB-KW"/>
</dbReference>
<evidence type="ECO:0000256" key="5">
    <source>
        <dbReference type="ARBA" id="ARBA00023163"/>
    </source>
</evidence>
<dbReference type="InterPro" id="IPR017930">
    <property type="entry name" value="Myb_dom"/>
</dbReference>
<comment type="caution">
    <text evidence="10">The sequence shown here is derived from an EMBL/GenBank/DDBJ whole genome shotgun (WGS) entry which is preliminary data.</text>
</comment>
<feature type="domain" description="HTH myb-type" evidence="9">
    <location>
        <begin position="9"/>
        <end position="61"/>
    </location>
</feature>
<evidence type="ECO:0000256" key="6">
    <source>
        <dbReference type="ARBA" id="ARBA00023242"/>
    </source>
</evidence>
<dbReference type="EMBL" id="JACMSC010000001">
    <property type="protein sequence ID" value="KAG6536267.1"/>
    <property type="molecule type" value="Genomic_DNA"/>
</dbReference>
<evidence type="ECO:0000256" key="7">
    <source>
        <dbReference type="SAM" id="MobiDB-lite"/>
    </source>
</evidence>
<dbReference type="InterPro" id="IPR001005">
    <property type="entry name" value="SANT/Myb"/>
</dbReference>
<feature type="domain" description="Myb-like" evidence="8">
    <location>
        <begin position="9"/>
        <end position="61"/>
    </location>
</feature>
<dbReference type="InterPro" id="IPR015495">
    <property type="entry name" value="Myb_TF_plants"/>
</dbReference>
<evidence type="ECO:0000256" key="4">
    <source>
        <dbReference type="ARBA" id="ARBA00023125"/>
    </source>
</evidence>
<evidence type="ECO:0000313" key="11">
    <source>
        <dbReference type="Proteomes" id="UP000734854"/>
    </source>
</evidence>
<keyword evidence="6" id="KW-0539">Nucleus</keyword>
<sequence length="281" mass="32281">MVRAPCCQKIGLNRGPWAAEEDQILVNHIGRFGHGNWRALPKQAGLLRCGKSCRLRWINYLRPDIKRGNFTREEEETIIRLHGELGNRWSAIAKNLPGRTDNEIKNVWHTNLKRRVMDPNVSLKRPKKNKQKRESSRALDRSDSGFSSCVIDSSTMTMETSLGDRIGSKLEDEFNVSESDLSMDFTTLETSKDRWNSDFSSRAASDLLTVSTEISTCDYVCGNEGEIERFWSDALAMNTTVETPISPSYYFNLFNSDNDIDFWRAILMDTERDWQEVSQNH</sequence>
<dbReference type="PROSITE" id="PS51294">
    <property type="entry name" value="HTH_MYB"/>
    <property type="match status" value="2"/>
</dbReference>
<protein>
    <submittedName>
        <fullName evidence="10">Uncharacterized protein</fullName>
    </submittedName>
</protein>
<organism evidence="10 11">
    <name type="scientific">Zingiber officinale</name>
    <name type="common">Ginger</name>
    <name type="synonym">Amomum zingiber</name>
    <dbReference type="NCBI Taxonomy" id="94328"/>
    <lineage>
        <taxon>Eukaryota</taxon>
        <taxon>Viridiplantae</taxon>
        <taxon>Streptophyta</taxon>
        <taxon>Embryophyta</taxon>
        <taxon>Tracheophyta</taxon>
        <taxon>Spermatophyta</taxon>
        <taxon>Magnoliopsida</taxon>
        <taxon>Liliopsida</taxon>
        <taxon>Zingiberales</taxon>
        <taxon>Zingiberaceae</taxon>
        <taxon>Zingiber</taxon>
    </lineage>
</organism>
<dbReference type="GO" id="GO:0005634">
    <property type="term" value="C:nucleus"/>
    <property type="evidence" value="ECO:0007669"/>
    <property type="project" value="UniProtKB-SubCell"/>
</dbReference>